<dbReference type="GeneID" id="25903907"/>
<evidence type="ECO:0000256" key="2">
    <source>
        <dbReference type="ARBA" id="ARBA00022670"/>
    </source>
</evidence>
<dbReference type="PANTHER" id="PTHR11010:SF38">
    <property type="entry name" value="LYSOSOMAL PRO-X CARBOXYPEPTIDASE"/>
    <property type="match status" value="1"/>
</dbReference>
<dbReference type="Pfam" id="PF05577">
    <property type="entry name" value="Peptidase_S28"/>
    <property type="match status" value="1"/>
</dbReference>
<dbReference type="EMBL" id="KQ241769">
    <property type="protein sequence ID" value="KNC84358.1"/>
    <property type="molecule type" value="Genomic_DNA"/>
</dbReference>
<dbReference type="InterPro" id="IPR029058">
    <property type="entry name" value="AB_hydrolase_fold"/>
</dbReference>
<evidence type="ECO:0000256" key="4">
    <source>
        <dbReference type="ARBA" id="ARBA00022801"/>
    </source>
</evidence>
<dbReference type="GO" id="GO:0008239">
    <property type="term" value="F:dipeptidyl-peptidase activity"/>
    <property type="evidence" value="ECO:0007669"/>
    <property type="project" value="TreeGrafter"/>
</dbReference>
<dbReference type="GO" id="GO:0006508">
    <property type="term" value="P:proteolysis"/>
    <property type="evidence" value="ECO:0007669"/>
    <property type="project" value="UniProtKB-KW"/>
</dbReference>
<sequence length="283" mass="31811">MQRGWRKIFEMGGSKESCATLTHLFKRCEDSEIKTFEDAKALATWVSAAVVNIAMGSFPYPSAYLLNGKGMLPAYPVAAACRFVEGERTDMEIVEGLMTGLTQMYYNNTGDKTCFSTKDTGAFSGSAWDYLACSEVILASAQDGIRDMFWNAPFDREAMRKDCLEQYGSHTKFDVGSIKYGGRKAMRATSNVIFTNGELDPWIAEGVLQDVTDTVVSIIIPKAGHHEDLMFSTKDDPPALTDARERILVHIRRWIDEVTEAYEEPFISTNIAKKMWIWDKEEI</sequence>
<organism evidence="6 7">
    <name type="scientific">Sphaeroforma arctica JP610</name>
    <dbReference type="NCBI Taxonomy" id="667725"/>
    <lineage>
        <taxon>Eukaryota</taxon>
        <taxon>Ichthyosporea</taxon>
        <taxon>Ichthyophonida</taxon>
        <taxon>Sphaeroforma</taxon>
    </lineage>
</organism>
<dbReference type="InterPro" id="IPR008758">
    <property type="entry name" value="Peptidase_S28"/>
</dbReference>
<proteinExistence type="inferred from homology"/>
<protein>
    <recommendedName>
        <fullName evidence="8">Lysosomal Pro-X carboxypeptidase</fullName>
    </recommendedName>
</protein>
<evidence type="ECO:0000256" key="5">
    <source>
        <dbReference type="ARBA" id="ARBA00023180"/>
    </source>
</evidence>
<keyword evidence="3" id="KW-0732">Signal</keyword>
<accession>A0A0L0G7Y8</accession>
<keyword evidence="2" id="KW-0645">Protease</keyword>
<evidence type="ECO:0000313" key="6">
    <source>
        <dbReference type="EMBL" id="KNC84358.1"/>
    </source>
</evidence>
<evidence type="ECO:0008006" key="8">
    <source>
        <dbReference type="Google" id="ProtNLM"/>
    </source>
</evidence>
<evidence type="ECO:0000256" key="3">
    <source>
        <dbReference type="ARBA" id="ARBA00022729"/>
    </source>
</evidence>
<keyword evidence="4" id="KW-0378">Hydrolase</keyword>
<dbReference type="RefSeq" id="XP_014158260.1">
    <property type="nucleotide sequence ID" value="XM_014302785.1"/>
</dbReference>
<keyword evidence="7" id="KW-1185">Reference proteome</keyword>
<evidence type="ECO:0000313" key="7">
    <source>
        <dbReference type="Proteomes" id="UP000054560"/>
    </source>
</evidence>
<evidence type="ECO:0000256" key="1">
    <source>
        <dbReference type="ARBA" id="ARBA00011079"/>
    </source>
</evidence>
<reference evidence="6 7" key="1">
    <citation type="submission" date="2011-02" db="EMBL/GenBank/DDBJ databases">
        <title>The Genome Sequence of Sphaeroforma arctica JP610.</title>
        <authorList>
            <consortium name="The Broad Institute Genome Sequencing Platform"/>
            <person name="Russ C."/>
            <person name="Cuomo C."/>
            <person name="Young S.K."/>
            <person name="Zeng Q."/>
            <person name="Gargeya S."/>
            <person name="Alvarado L."/>
            <person name="Berlin A."/>
            <person name="Chapman S.B."/>
            <person name="Chen Z."/>
            <person name="Freedman E."/>
            <person name="Gellesch M."/>
            <person name="Goldberg J."/>
            <person name="Griggs A."/>
            <person name="Gujja S."/>
            <person name="Heilman E."/>
            <person name="Heiman D."/>
            <person name="Howarth C."/>
            <person name="Mehta T."/>
            <person name="Neiman D."/>
            <person name="Pearson M."/>
            <person name="Roberts A."/>
            <person name="Saif S."/>
            <person name="Shea T."/>
            <person name="Shenoy N."/>
            <person name="Sisk P."/>
            <person name="Stolte C."/>
            <person name="Sykes S."/>
            <person name="White J."/>
            <person name="Yandava C."/>
            <person name="Burger G."/>
            <person name="Gray M.W."/>
            <person name="Holland P.W.H."/>
            <person name="King N."/>
            <person name="Lang F.B.F."/>
            <person name="Roger A.J."/>
            <person name="Ruiz-Trillo I."/>
            <person name="Haas B."/>
            <person name="Nusbaum C."/>
            <person name="Birren B."/>
        </authorList>
    </citation>
    <scope>NUCLEOTIDE SEQUENCE [LARGE SCALE GENOMIC DNA]</scope>
    <source>
        <strain evidence="6 7">JP610</strain>
    </source>
</reference>
<name>A0A0L0G7Y8_9EUKA</name>
<dbReference type="PANTHER" id="PTHR11010">
    <property type="entry name" value="PROTEASE S28 PRO-X CARBOXYPEPTIDASE-RELATED"/>
    <property type="match status" value="1"/>
</dbReference>
<dbReference type="Gene3D" id="3.40.50.1820">
    <property type="entry name" value="alpha/beta hydrolase"/>
    <property type="match status" value="1"/>
</dbReference>
<keyword evidence="5" id="KW-0325">Glycoprotein</keyword>
<dbReference type="Proteomes" id="UP000054560">
    <property type="component" value="Unassembled WGS sequence"/>
</dbReference>
<comment type="similarity">
    <text evidence="1">Belongs to the peptidase S28 family.</text>
</comment>
<dbReference type="AlphaFoldDB" id="A0A0L0G7Y8"/>
<gene>
    <name evidence="6" type="ORF">SARC_03403</name>
</gene>
<dbReference type="STRING" id="667725.A0A0L0G7Y8"/>
<dbReference type="GO" id="GO:0070008">
    <property type="term" value="F:serine-type exopeptidase activity"/>
    <property type="evidence" value="ECO:0007669"/>
    <property type="project" value="InterPro"/>
</dbReference>
<dbReference type="OrthoDB" id="2130629at2759"/>
<dbReference type="eggNOG" id="KOG2183">
    <property type="taxonomic scope" value="Eukaryota"/>
</dbReference>